<comment type="caution">
    <text evidence="3">The sequence shown here is derived from an EMBL/GenBank/DDBJ whole genome shotgun (WGS) entry which is preliminary data.</text>
</comment>
<proteinExistence type="predicted"/>
<dbReference type="EMBL" id="RZUI01000004">
    <property type="protein sequence ID" value="KAA8830796.1"/>
    <property type="molecule type" value="Genomic_DNA"/>
</dbReference>
<sequence length="254" mass="28496">MASRNAQRRRRLPTPAGEEDQSQSQSHRDNDECVHHRMDCSVIYVLIHPAKENQIATLLTFLAIEIGLIVVTIAVWCYSGRDVSDVTLVRRNLARLVSVGPSELDAMCTEAGVVDLLRCPDYVVHDDTGTSFQTFERATCLMWTPAVNVPLGYGEYQGYGGSDAYGVRRFSTYTRRPVASVTFDKWPIIRMTVEIYGDQIRFVPDFSVSFNPRHGHGCAAKRKDPSLSFGAGMLAPKYDLDFGTDRYGDNVYVR</sequence>
<protein>
    <submittedName>
        <fullName evidence="3">Uncharacterized protein</fullName>
    </submittedName>
</protein>
<gene>
    <name evidence="3" type="ORF">EMO89_04915</name>
</gene>
<dbReference type="RefSeq" id="WP_150381144.1">
    <property type="nucleotide sequence ID" value="NZ_RZUI01000004.1"/>
</dbReference>
<evidence type="ECO:0000256" key="2">
    <source>
        <dbReference type="SAM" id="Phobius"/>
    </source>
</evidence>
<keyword evidence="2" id="KW-0812">Transmembrane</keyword>
<accession>A0A5M9ZT38</accession>
<organism evidence="3 4">
    <name type="scientific">Bifidobacterium tissieri</name>
    <dbReference type="NCBI Taxonomy" id="1630162"/>
    <lineage>
        <taxon>Bacteria</taxon>
        <taxon>Bacillati</taxon>
        <taxon>Actinomycetota</taxon>
        <taxon>Actinomycetes</taxon>
        <taxon>Bifidobacteriales</taxon>
        <taxon>Bifidobacteriaceae</taxon>
        <taxon>Bifidobacterium</taxon>
    </lineage>
</organism>
<feature type="transmembrane region" description="Helical" evidence="2">
    <location>
        <begin position="55"/>
        <end position="76"/>
    </location>
</feature>
<dbReference type="Proteomes" id="UP000412028">
    <property type="component" value="Unassembled WGS sequence"/>
</dbReference>
<evidence type="ECO:0000313" key="3">
    <source>
        <dbReference type="EMBL" id="KAA8830796.1"/>
    </source>
</evidence>
<dbReference type="AlphaFoldDB" id="A0A5M9ZT38"/>
<evidence type="ECO:0000256" key="1">
    <source>
        <dbReference type="SAM" id="MobiDB-lite"/>
    </source>
</evidence>
<feature type="region of interest" description="Disordered" evidence="1">
    <location>
        <begin position="1"/>
        <end position="32"/>
    </location>
</feature>
<evidence type="ECO:0000313" key="4">
    <source>
        <dbReference type="Proteomes" id="UP000412028"/>
    </source>
</evidence>
<reference evidence="3 4" key="1">
    <citation type="journal article" date="2019" name="Syst. Appl. Microbiol.">
        <title>Characterization of Bifidobacterium species in feaces of the Egyptian fruit bat: Description of B. vespertilionis sp. nov. and B. rousetti sp. nov.</title>
        <authorList>
            <person name="Modesto M."/>
            <person name="Satti M."/>
            <person name="Watanabe K."/>
            <person name="Puglisi E."/>
            <person name="Morelli L."/>
            <person name="Huang C.-H."/>
            <person name="Liou J.-S."/>
            <person name="Miyashita M."/>
            <person name="Tamura T."/>
            <person name="Saito S."/>
            <person name="Mori K."/>
            <person name="Huang L."/>
            <person name="Sciavilla P."/>
            <person name="Sandri C."/>
            <person name="Spiezio C."/>
            <person name="Vitali F."/>
            <person name="Cavalieri D."/>
            <person name="Perpetuini G."/>
            <person name="Tofalo R."/>
            <person name="Bonetti A."/>
            <person name="Arita M."/>
            <person name="Mattarelli P."/>
        </authorList>
    </citation>
    <scope>NUCLEOTIDE SEQUENCE [LARGE SCALE GENOMIC DNA]</scope>
    <source>
        <strain evidence="3 4">RST7</strain>
    </source>
</reference>
<keyword evidence="2" id="KW-0472">Membrane</keyword>
<name>A0A5M9ZT38_9BIFI</name>
<feature type="compositionally biased region" description="Basic residues" evidence="1">
    <location>
        <begin position="1"/>
        <end position="12"/>
    </location>
</feature>
<keyword evidence="2" id="KW-1133">Transmembrane helix</keyword>